<evidence type="ECO:0000313" key="1">
    <source>
        <dbReference type="EMBL" id="KAL2055983.1"/>
    </source>
</evidence>
<keyword evidence="2" id="KW-1185">Reference proteome</keyword>
<name>A0ABR4BES6_9LECA</name>
<reference evidence="1 2" key="1">
    <citation type="submission" date="2024-09" db="EMBL/GenBank/DDBJ databases">
        <title>Rethinking Asexuality: The Enigmatic Case of Functional Sexual Genes in Lepraria (Stereocaulaceae).</title>
        <authorList>
            <person name="Doellman M."/>
            <person name="Sun Y."/>
            <person name="Barcenas-Pena A."/>
            <person name="Lumbsch H.T."/>
            <person name="Grewe F."/>
        </authorList>
    </citation>
    <scope>NUCLEOTIDE SEQUENCE [LARGE SCALE GENOMIC DNA]</scope>
    <source>
        <strain evidence="1 2">Grewe 0041</strain>
    </source>
</reference>
<comment type="caution">
    <text evidence="1">The sequence shown here is derived from an EMBL/GenBank/DDBJ whole genome shotgun (WGS) entry which is preliminary data.</text>
</comment>
<protein>
    <submittedName>
        <fullName evidence="1">Uncharacterized protein</fullName>
    </submittedName>
</protein>
<sequence>MAQQNDGNAGWASYFFSQGYVVYILDIWSGGRSSATDLPLVLNAGTVESVEIAFAAPETGLKGDHAFDDFYARFLPLQFNARQENITRKSTCALLQIIDPAFFISHSAGGYGCPTLVKGHVTVEADQAPFTNYDAGVLGANMSSPFEPMESLTCRSLMIPQ</sequence>
<dbReference type="EMBL" id="JBHFEH010000009">
    <property type="protein sequence ID" value="KAL2055983.1"/>
    <property type="molecule type" value="Genomic_DNA"/>
</dbReference>
<accession>A0ABR4BES6</accession>
<dbReference type="Proteomes" id="UP001590951">
    <property type="component" value="Unassembled WGS sequence"/>
</dbReference>
<dbReference type="Gene3D" id="3.40.50.1820">
    <property type="entry name" value="alpha/beta hydrolase"/>
    <property type="match status" value="1"/>
</dbReference>
<proteinExistence type="predicted"/>
<dbReference type="InterPro" id="IPR029058">
    <property type="entry name" value="AB_hydrolase_fold"/>
</dbReference>
<evidence type="ECO:0000313" key="2">
    <source>
        <dbReference type="Proteomes" id="UP001590951"/>
    </source>
</evidence>
<organism evidence="1 2">
    <name type="scientific">Lepraria finkii</name>
    <dbReference type="NCBI Taxonomy" id="1340010"/>
    <lineage>
        <taxon>Eukaryota</taxon>
        <taxon>Fungi</taxon>
        <taxon>Dikarya</taxon>
        <taxon>Ascomycota</taxon>
        <taxon>Pezizomycotina</taxon>
        <taxon>Lecanoromycetes</taxon>
        <taxon>OSLEUM clade</taxon>
        <taxon>Lecanoromycetidae</taxon>
        <taxon>Lecanorales</taxon>
        <taxon>Lecanorineae</taxon>
        <taxon>Stereocaulaceae</taxon>
        <taxon>Lepraria</taxon>
    </lineage>
</organism>
<gene>
    <name evidence="1" type="ORF">ABVK25_003625</name>
</gene>